<feature type="compositionally biased region" description="Basic residues" evidence="1">
    <location>
        <begin position="79"/>
        <end position="89"/>
    </location>
</feature>
<reference evidence="2" key="1">
    <citation type="journal article" date="2021" name="Sci. Rep.">
        <title>Diploid genomic architecture of Nitzschia inconspicua, an elite biomass production diatom.</title>
        <authorList>
            <person name="Oliver A."/>
            <person name="Podell S."/>
            <person name="Pinowska A."/>
            <person name="Traller J.C."/>
            <person name="Smith S.R."/>
            <person name="McClure R."/>
            <person name="Beliaev A."/>
            <person name="Bohutskyi P."/>
            <person name="Hill E.A."/>
            <person name="Rabines A."/>
            <person name="Zheng H."/>
            <person name="Allen L.Z."/>
            <person name="Kuo A."/>
            <person name="Grigoriev I.V."/>
            <person name="Allen A.E."/>
            <person name="Hazlebeck D."/>
            <person name="Allen E.E."/>
        </authorList>
    </citation>
    <scope>NUCLEOTIDE SEQUENCE</scope>
    <source>
        <strain evidence="2">Hildebrandi</strain>
    </source>
</reference>
<feature type="region of interest" description="Disordered" evidence="1">
    <location>
        <begin position="171"/>
        <end position="236"/>
    </location>
</feature>
<dbReference type="OrthoDB" id="49544at2759"/>
<feature type="compositionally biased region" description="Low complexity" evidence="1">
    <location>
        <begin position="297"/>
        <end position="313"/>
    </location>
</feature>
<comment type="caution">
    <text evidence="2">The sequence shown here is derived from an EMBL/GenBank/DDBJ whole genome shotgun (WGS) entry which is preliminary data.</text>
</comment>
<evidence type="ECO:0000313" key="3">
    <source>
        <dbReference type="Proteomes" id="UP000693970"/>
    </source>
</evidence>
<dbReference type="EMBL" id="JAGRRH010000024">
    <property type="protein sequence ID" value="KAG7342748.1"/>
    <property type="molecule type" value="Genomic_DNA"/>
</dbReference>
<feature type="region of interest" description="Disordered" evidence="1">
    <location>
        <begin position="293"/>
        <end position="322"/>
    </location>
</feature>
<feature type="region of interest" description="Disordered" evidence="1">
    <location>
        <begin position="1"/>
        <end position="98"/>
    </location>
</feature>
<feature type="compositionally biased region" description="Polar residues" evidence="1">
    <location>
        <begin position="46"/>
        <end position="57"/>
    </location>
</feature>
<evidence type="ECO:0000256" key="1">
    <source>
        <dbReference type="SAM" id="MobiDB-lite"/>
    </source>
</evidence>
<name>A0A9K3PCQ8_9STRA</name>
<feature type="region of interest" description="Disordered" evidence="1">
    <location>
        <begin position="381"/>
        <end position="483"/>
    </location>
</feature>
<evidence type="ECO:0000313" key="2">
    <source>
        <dbReference type="EMBL" id="KAG7342748.1"/>
    </source>
</evidence>
<reference evidence="2" key="2">
    <citation type="submission" date="2021-04" db="EMBL/GenBank/DDBJ databases">
        <authorList>
            <person name="Podell S."/>
        </authorList>
    </citation>
    <scope>NUCLEOTIDE SEQUENCE</scope>
    <source>
        <strain evidence="2">Hildebrandi</strain>
    </source>
</reference>
<feature type="compositionally biased region" description="Low complexity" evidence="1">
    <location>
        <begin position="418"/>
        <end position="428"/>
    </location>
</feature>
<feature type="compositionally biased region" description="Basic and acidic residues" evidence="1">
    <location>
        <begin position="31"/>
        <end position="45"/>
    </location>
</feature>
<proteinExistence type="predicted"/>
<dbReference type="Proteomes" id="UP000693970">
    <property type="component" value="Unassembled WGS sequence"/>
</dbReference>
<organism evidence="2 3">
    <name type="scientific">Nitzschia inconspicua</name>
    <dbReference type="NCBI Taxonomy" id="303405"/>
    <lineage>
        <taxon>Eukaryota</taxon>
        <taxon>Sar</taxon>
        <taxon>Stramenopiles</taxon>
        <taxon>Ochrophyta</taxon>
        <taxon>Bacillariophyta</taxon>
        <taxon>Bacillariophyceae</taxon>
        <taxon>Bacillariophycidae</taxon>
        <taxon>Bacillariales</taxon>
        <taxon>Bacillariaceae</taxon>
        <taxon>Nitzschia</taxon>
    </lineage>
</organism>
<gene>
    <name evidence="2" type="ORF">IV203_020692</name>
</gene>
<feature type="compositionally biased region" description="Polar residues" evidence="1">
    <location>
        <begin position="384"/>
        <end position="394"/>
    </location>
</feature>
<keyword evidence="3" id="KW-1185">Reference proteome</keyword>
<protein>
    <submittedName>
        <fullName evidence="2">Uncharacterized protein</fullName>
    </submittedName>
</protein>
<sequence length="500" mass="53497">MSGNNKVSEGRGQMIDKPALAPIAPAPVRETTTEIRPGSEIKHPEPSSSLAQAAPTTNDDKTSSRQKRPPPSSPGTPSNKKRPYRRTKRPAGYNDRSTVTTITKKDPEKATFIDAYDAVIAECEDLMNASLEAQQLGRLKMASAYQLLLHTRLVGLGKQFDRNAMRHANNMPVVPTISNDATPKDNPESSANAPVESEGTDDCETQKKPAAKLPQSATASNLQNENSKPPPEGTPENILLKQLSSILPQDAIMDSIMMEHLARAAAELHHQRTGRKKSSEGLLASPMTTLETLVKQKPATPDKSTAKPKTPTKSSKEEAVDTSKWTNAEMDIVDKATLKKWEPSTIAKILSNKNEAQIEEYLKQRDEGKFVGRQANGAHALSAARNSNLPTRSVPNEAGGGAAASSSTKAAADKITQSVSSSSGLSPSNDAPHTYFDAAGTANPFTVSSDGHEAPSPNSKLRRGGRGKKPPTTAMNTMPTISLDVRSLLKGPIGLKKGEQ</sequence>
<feature type="region of interest" description="Disordered" evidence="1">
    <location>
        <begin position="268"/>
        <end position="287"/>
    </location>
</feature>
<feature type="compositionally biased region" description="Polar residues" evidence="1">
    <location>
        <begin position="215"/>
        <end position="227"/>
    </location>
</feature>
<accession>A0A9K3PCQ8</accession>
<feature type="compositionally biased region" description="Basic residues" evidence="1">
    <location>
        <begin position="460"/>
        <end position="469"/>
    </location>
</feature>
<dbReference type="AlphaFoldDB" id="A0A9K3PCQ8"/>